<dbReference type="AlphaFoldDB" id="A0A537KIR8"/>
<feature type="non-terminal residue" evidence="1">
    <location>
        <position position="1"/>
    </location>
</feature>
<dbReference type="CDD" id="cd06325">
    <property type="entry name" value="PBP1_ABC_unchar_transporter"/>
    <property type="match status" value="1"/>
</dbReference>
<name>A0A537KIR8_9BACT</name>
<reference evidence="1 2" key="1">
    <citation type="journal article" date="2019" name="Nat. Microbiol.">
        <title>Mediterranean grassland soil C-N compound turnover is dependent on rainfall and depth, and is mediated by genomically divergent microorganisms.</title>
        <authorList>
            <person name="Diamond S."/>
            <person name="Andeer P.F."/>
            <person name="Li Z."/>
            <person name="Crits-Christoph A."/>
            <person name="Burstein D."/>
            <person name="Anantharaman K."/>
            <person name="Lane K.R."/>
            <person name="Thomas B.C."/>
            <person name="Pan C."/>
            <person name="Northen T.R."/>
            <person name="Banfield J.F."/>
        </authorList>
    </citation>
    <scope>NUCLEOTIDE SEQUENCE [LARGE SCALE GENOMIC DNA]</scope>
    <source>
        <strain evidence="1">NP_4</strain>
    </source>
</reference>
<dbReference type="PANTHER" id="PTHR35271:SF1">
    <property type="entry name" value="ABC TRANSPORTER, SUBSTRATE-BINDING LIPOPROTEIN"/>
    <property type="match status" value="1"/>
</dbReference>
<dbReference type="Proteomes" id="UP000319353">
    <property type="component" value="Unassembled WGS sequence"/>
</dbReference>
<evidence type="ECO:0000313" key="1">
    <source>
        <dbReference type="EMBL" id="TMI95623.1"/>
    </source>
</evidence>
<accession>A0A537KIR8</accession>
<proteinExistence type="predicted"/>
<evidence type="ECO:0000313" key="2">
    <source>
        <dbReference type="Proteomes" id="UP000319353"/>
    </source>
</evidence>
<protein>
    <submittedName>
        <fullName evidence="1">ABC transporter substrate-binding protein</fullName>
    </submittedName>
</protein>
<dbReference type="PANTHER" id="PTHR35271">
    <property type="entry name" value="ABC TRANSPORTER, SUBSTRATE-BINDING LIPOPROTEIN-RELATED"/>
    <property type="match status" value="1"/>
</dbReference>
<organism evidence="1 2">
    <name type="scientific">Candidatus Segetimicrobium genomatis</name>
    <dbReference type="NCBI Taxonomy" id="2569760"/>
    <lineage>
        <taxon>Bacteria</taxon>
        <taxon>Bacillati</taxon>
        <taxon>Candidatus Sysuimicrobiota</taxon>
        <taxon>Candidatus Sysuimicrobiia</taxon>
        <taxon>Candidatus Sysuimicrobiales</taxon>
        <taxon>Candidatus Segetimicrobiaceae</taxon>
        <taxon>Candidatus Segetimicrobium</taxon>
    </lineage>
</organism>
<dbReference type="Gene3D" id="3.40.50.2300">
    <property type="match status" value="2"/>
</dbReference>
<sequence length="131" mass="14560">VFDVKTAGDLEEAFKAIVRARPGALQVMGDRLFLHNRQRIVDFATKQHLPAVAVHPELVEAGGLFSFGPSYPGMHRRAAYFVDRILKGIKPADLPVERPTKFEFVINLKTAKALGLTIPQSLLQRADQVIE</sequence>
<comment type="caution">
    <text evidence="1">The sequence shown here is derived from an EMBL/GenBank/DDBJ whole genome shotgun (WGS) entry which is preliminary data.</text>
</comment>
<dbReference type="InterPro" id="IPR007487">
    <property type="entry name" value="ABC_transpt-TYRBP-like"/>
</dbReference>
<gene>
    <name evidence="1" type="ORF">E6H01_14395</name>
</gene>
<dbReference type="EMBL" id="VBAL01000288">
    <property type="protein sequence ID" value="TMI95623.1"/>
    <property type="molecule type" value="Genomic_DNA"/>
</dbReference>
<dbReference type="Pfam" id="PF04392">
    <property type="entry name" value="ABC_sub_bind"/>
    <property type="match status" value="1"/>
</dbReference>